<keyword evidence="3" id="KW-0479">Metal-binding</keyword>
<evidence type="ECO:0000256" key="4">
    <source>
        <dbReference type="ARBA" id="ARBA00022801"/>
    </source>
</evidence>
<organism evidence="7 8">
    <name type="scientific">Steinernema glaseri</name>
    <dbReference type="NCBI Taxonomy" id="37863"/>
    <lineage>
        <taxon>Eukaryota</taxon>
        <taxon>Metazoa</taxon>
        <taxon>Ecdysozoa</taxon>
        <taxon>Nematoda</taxon>
        <taxon>Chromadorea</taxon>
        <taxon>Rhabditida</taxon>
        <taxon>Tylenchina</taxon>
        <taxon>Panagrolaimomorpha</taxon>
        <taxon>Strongyloidoidea</taxon>
        <taxon>Steinernematidae</taxon>
        <taxon>Steinernema</taxon>
    </lineage>
</organism>
<reference evidence="8" key="1">
    <citation type="submission" date="2016-11" db="UniProtKB">
        <authorList>
            <consortium name="WormBaseParasite"/>
        </authorList>
    </citation>
    <scope>IDENTIFICATION</scope>
</reference>
<dbReference type="Pfam" id="PF01546">
    <property type="entry name" value="Peptidase_M20"/>
    <property type="match status" value="1"/>
</dbReference>
<dbReference type="Pfam" id="PF07687">
    <property type="entry name" value="M20_dimer"/>
    <property type="match status" value="1"/>
</dbReference>
<name>A0A1I7ZGV4_9BILA</name>
<dbReference type="InterPro" id="IPR001261">
    <property type="entry name" value="ArgE/DapE_CS"/>
</dbReference>
<comment type="cofactor">
    <cofactor evidence="1">
        <name>Zn(2+)</name>
        <dbReference type="ChEBI" id="CHEBI:29105"/>
    </cofactor>
</comment>
<dbReference type="AlphaFoldDB" id="A0A1I7ZGV4"/>
<keyword evidence="5" id="KW-0862">Zinc</keyword>
<evidence type="ECO:0000256" key="1">
    <source>
        <dbReference type="ARBA" id="ARBA00001947"/>
    </source>
</evidence>
<sequence length="501" mass="56017">MSRVFYDFRIYVSIRNCCALDPQLLIIADVYNPPSIIMRLMLCPSRRRCLCKLDSNGATLRFSITVSQFNFCKLSQRLRAAIALITTRAYATADHRSEQYKAVERTRPSPSSSNSVPSHFAIASSVIFFLFFLLPSDFSLADHLVVYLCTMARLLPASNTVKDLLIELMKIDSTTTREAHLAAALSEYLRARGWTVREQHLQDQPERFNILVTKKEVSGKGPRFLFNSHLDTVPPFIPPSFDEENIYGRGSNDAKGQVASMIKAAERLTSENPELSDDIGLLFVVGEETDHIGMIEANKLNLQPEFLIVGEPTDMKFARLQKGATKFFIKVQGKAAHSGYPHMGESAIEKLLDILHELRAYSWPSDEKLGSTTMNIGFVKGGQAVNALAAEAEATLMFRVTKSVDEIMDTVKRIVGSRGVVELYGRNEPVQLTEPPPEYESHVVSFNTDIPYFANRDKLKATFLFGPGSITNAHSKDEFMPLNELEGAVDVYVNIARKMLS</sequence>
<evidence type="ECO:0000256" key="3">
    <source>
        <dbReference type="ARBA" id="ARBA00022723"/>
    </source>
</evidence>
<dbReference type="GO" id="GO:0046872">
    <property type="term" value="F:metal ion binding"/>
    <property type="evidence" value="ECO:0007669"/>
    <property type="project" value="UniProtKB-KW"/>
</dbReference>
<dbReference type="InterPro" id="IPR002933">
    <property type="entry name" value="Peptidase_M20"/>
</dbReference>
<dbReference type="SUPFAM" id="SSF53187">
    <property type="entry name" value="Zn-dependent exopeptidases"/>
    <property type="match status" value="1"/>
</dbReference>
<evidence type="ECO:0000313" key="8">
    <source>
        <dbReference type="WBParaSite" id="L893_g26265.t3"/>
    </source>
</evidence>
<dbReference type="InterPro" id="IPR036264">
    <property type="entry name" value="Bact_exopeptidase_dim_dom"/>
</dbReference>
<dbReference type="Proteomes" id="UP000095287">
    <property type="component" value="Unplaced"/>
</dbReference>
<accession>A0A1I7ZGV4</accession>
<dbReference type="InterPro" id="IPR050072">
    <property type="entry name" value="Peptidase_M20A"/>
</dbReference>
<dbReference type="PANTHER" id="PTHR43808">
    <property type="entry name" value="ACETYLORNITHINE DEACETYLASE"/>
    <property type="match status" value="1"/>
</dbReference>
<dbReference type="InterPro" id="IPR011650">
    <property type="entry name" value="Peptidase_M20_dimer"/>
</dbReference>
<dbReference type="WBParaSite" id="L893_g26265.t3">
    <property type="protein sequence ID" value="L893_g26265.t3"/>
    <property type="gene ID" value="L893_g26265"/>
</dbReference>
<evidence type="ECO:0000256" key="2">
    <source>
        <dbReference type="ARBA" id="ARBA00006247"/>
    </source>
</evidence>
<dbReference type="GO" id="GO:0016787">
    <property type="term" value="F:hydrolase activity"/>
    <property type="evidence" value="ECO:0007669"/>
    <property type="project" value="UniProtKB-KW"/>
</dbReference>
<evidence type="ECO:0000313" key="7">
    <source>
        <dbReference type="Proteomes" id="UP000095287"/>
    </source>
</evidence>
<keyword evidence="7" id="KW-1185">Reference proteome</keyword>
<dbReference type="PROSITE" id="PS00759">
    <property type="entry name" value="ARGE_DAPE_CPG2_2"/>
    <property type="match status" value="1"/>
</dbReference>
<dbReference type="PANTHER" id="PTHR43808:SF8">
    <property type="entry name" value="PEPTIDASE M20 DIMERISATION DOMAIN-CONTAINING PROTEIN"/>
    <property type="match status" value="1"/>
</dbReference>
<dbReference type="SUPFAM" id="SSF55031">
    <property type="entry name" value="Bacterial exopeptidase dimerisation domain"/>
    <property type="match status" value="1"/>
</dbReference>
<evidence type="ECO:0000256" key="5">
    <source>
        <dbReference type="ARBA" id="ARBA00022833"/>
    </source>
</evidence>
<keyword evidence="4" id="KW-0378">Hydrolase</keyword>
<proteinExistence type="inferred from homology"/>
<feature type="domain" description="Peptidase M20 dimerisation" evidence="6">
    <location>
        <begin position="321"/>
        <end position="417"/>
    </location>
</feature>
<evidence type="ECO:0000259" key="6">
    <source>
        <dbReference type="Pfam" id="PF07687"/>
    </source>
</evidence>
<dbReference type="Gene3D" id="3.30.70.360">
    <property type="match status" value="1"/>
</dbReference>
<comment type="similarity">
    <text evidence="2">Belongs to the peptidase M20A family.</text>
</comment>
<dbReference type="Gene3D" id="3.40.630.10">
    <property type="entry name" value="Zn peptidases"/>
    <property type="match status" value="1"/>
</dbReference>
<protein>
    <submittedName>
        <fullName evidence="8">M20_dimer domain-containing protein</fullName>
    </submittedName>
</protein>